<evidence type="ECO:0000313" key="4">
    <source>
        <dbReference type="Proteomes" id="UP000765509"/>
    </source>
</evidence>
<sequence length="380" mass="42865">MTLWGDLVNGADATDDLNGHYSEINSTIKNLKLALPGGFTEENLLAIVFHHQNQQCFHDIANALDGKLAVNREACISPKDVLEVAERVVKRQGHSNQVNVMAASSKADKRFGTFRQGVSDDWSKPCPQLNTRSEDWILKHISPSKPCFWCFEWGHWKQDCPIRLAGKPKQDDPRLKDPAAKIKKSSFLSHLALAKVDVFDDDSFFEAHVAAVEDMKVFAELVLLDSGATHHVTNNRSLFLDFQPINISLSVATAAKYPVVGVGRVVFGVNGGQITLKKHYTVRQLRVLYYGVTYYSRLHKDRWFVEIFKSPTCHAIQASAVKSNLFHQQFAHFSLRMLERMRCLNAVRHQGESCVNRRRLTSRRTAVSIKSCFSLVSVTL</sequence>
<dbReference type="InterPro" id="IPR036875">
    <property type="entry name" value="Znf_CCHC_sf"/>
</dbReference>
<dbReference type="EMBL" id="AVOT02103189">
    <property type="protein sequence ID" value="MBW0578624.1"/>
    <property type="molecule type" value="Genomic_DNA"/>
</dbReference>
<dbReference type="GO" id="GO:0003676">
    <property type="term" value="F:nucleic acid binding"/>
    <property type="evidence" value="ECO:0007669"/>
    <property type="project" value="InterPro"/>
</dbReference>
<gene>
    <name evidence="3" type="ORF">O181_118339</name>
</gene>
<dbReference type="SUPFAM" id="SSF57756">
    <property type="entry name" value="Retrovirus zinc finger-like domains"/>
    <property type="match status" value="1"/>
</dbReference>
<accession>A0A9Q3KCJ3</accession>
<evidence type="ECO:0000256" key="1">
    <source>
        <dbReference type="ARBA" id="ARBA00022664"/>
    </source>
</evidence>
<keyword evidence="4" id="KW-1185">Reference proteome</keyword>
<reference evidence="3" key="1">
    <citation type="submission" date="2021-03" db="EMBL/GenBank/DDBJ databases">
        <title>Draft genome sequence of rust myrtle Austropuccinia psidii MF-1, a brazilian biotype.</title>
        <authorList>
            <person name="Quecine M.C."/>
            <person name="Pachon D.M.R."/>
            <person name="Bonatelli M.L."/>
            <person name="Correr F.H."/>
            <person name="Franceschini L.M."/>
            <person name="Leite T.F."/>
            <person name="Margarido G.R.A."/>
            <person name="Almeida C.A."/>
            <person name="Ferrarezi J.A."/>
            <person name="Labate C.A."/>
        </authorList>
    </citation>
    <scope>NUCLEOTIDE SEQUENCE</scope>
    <source>
        <strain evidence="3">MF-1</strain>
    </source>
</reference>
<keyword evidence="1" id="KW-0507">mRNA processing</keyword>
<dbReference type="OrthoDB" id="7691805at2759"/>
<organism evidence="3 4">
    <name type="scientific">Austropuccinia psidii MF-1</name>
    <dbReference type="NCBI Taxonomy" id="1389203"/>
    <lineage>
        <taxon>Eukaryota</taxon>
        <taxon>Fungi</taxon>
        <taxon>Dikarya</taxon>
        <taxon>Basidiomycota</taxon>
        <taxon>Pucciniomycotina</taxon>
        <taxon>Pucciniomycetes</taxon>
        <taxon>Pucciniales</taxon>
        <taxon>Sphaerophragmiaceae</taxon>
        <taxon>Austropuccinia</taxon>
    </lineage>
</organism>
<evidence type="ECO:0000313" key="3">
    <source>
        <dbReference type="EMBL" id="MBW0578624.1"/>
    </source>
</evidence>
<dbReference type="InterPro" id="IPR054722">
    <property type="entry name" value="PolX-like_BBD"/>
</dbReference>
<dbReference type="Pfam" id="PF22936">
    <property type="entry name" value="Pol_BBD"/>
    <property type="match status" value="1"/>
</dbReference>
<feature type="domain" description="Retrovirus-related Pol polyprotein from transposon TNT 1-94-like beta-barrel" evidence="2">
    <location>
        <begin position="223"/>
        <end position="285"/>
    </location>
</feature>
<dbReference type="Proteomes" id="UP000765509">
    <property type="component" value="Unassembled WGS sequence"/>
</dbReference>
<dbReference type="AlphaFoldDB" id="A0A9Q3KCJ3"/>
<comment type="caution">
    <text evidence="3">The sequence shown here is derived from an EMBL/GenBank/DDBJ whole genome shotgun (WGS) entry which is preliminary data.</text>
</comment>
<evidence type="ECO:0000259" key="2">
    <source>
        <dbReference type="Pfam" id="PF22936"/>
    </source>
</evidence>
<dbReference type="GO" id="GO:0008270">
    <property type="term" value="F:zinc ion binding"/>
    <property type="evidence" value="ECO:0007669"/>
    <property type="project" value="InterPro"/>
</dbReference>
<proteinExistence type="predicted"/>
<protein>
    <recommendedName>
        <fullName evidence="2">Retrovirus-related Pol polyprotein from transposon TNT 1-94-like beta-barrel domain-containing protein</fullName>
    </recommendedName>
</protein>
<dbReference type="GO" id="GO:0006397">
    <property type="term" value="P:mRNA processing"/>
    <property type="evidence" value="ECO:0007669"/>
    <property type="project" value="UniProtKB-KW"/>
</dbReference>
<name>A0A9Q3KCJ3_9BASI</name>